<keyword evidence="5" id="KW-0406">Ion transport</keyword>
<dbReference type="PANTHER" id="PTHR11537:SF254">
    <property type="entry name" value="POTASSIUM VOLTAGE-GATED CHANNEL PROTEIN SHAB"/>
    <property type="match status" value="1"/>
</dbReference>
<sequence>MAHLKATVEALYTAHSRGAVRFRYALIVFDFVTILFFIATAHVPYDAGLVLASRLTGVVIALDLLARWWIAQDRRFFLTRIYTLADVIVIGSLFVDPWLFGDLAFLRVLRGLRLIHSYHLLYDLRRDSHWFRTHEDAVIATINLFVFVMVTSATSLVFFIDTTASATPFIDAMYFTVATLTTTGYGDITLTTPGGKIFSICVMVGGVALFVQLAQAIIRPQKVRHKCESCGLLRHDPDAVHCKHCGALLCIETEGT</sequence>
<feature type="transmembrane region" description="Helical" evidence="8">
    <location>
        <begin position="24"/>
        <end position="45"/>
    </location>
</feature>
<dbReference type="GO" id="GO:0005249">
    <property type="term" value="F:voltage-gated potassium channel activity"/>
    <property type="evidence" value="ECO:0007669"/>
    <property type="project" value="InterPro"/>
</dbReference>
<evidence type="ECO:0000256" key="3">
    <source>
        <dbReference type="ARBA" id="ARBA00022692"/>
    </source>
</evidence>
<evidence type="ECO:0000256" key="2">
    <source>
        <dbReference type="ARBA" id="ARBA00022448"/>
    </source>
</evidence>
<dbReference type="PRINTS" id="PR00169">
    <property type="entry name" value="KCHANNEL"/>
</dbReference>
<dbReference type="PANTHER" id="PTHR11537">
    <property type="entry name" value="VOLTAGE-GATED POTASSIUM CHANNEL"/>
    <property type="match status" value="1"/>
</dbReference>
<feature type="transmembrane region" description="Helical" evidence="8">
    <location>
        <begin position="197"/>
        <end position="218"/>
    </location>
</feature>
<gene>
    <name evidence="10" type="ORF">SHM7688_02745</name>
</gene>
<protein>
    <submittedName>
        <fullName evidence="10">Ion channel</fullName>
    </submittedName>
</protein>
<keyword evidence="2" id="KW-0813">Transport</keyword>
<keyword evidence="11" id="KW-1185">Reference proteome</keyword>
<dbReference type="SUPFAM" id="SSF81324">
    <property type="entry name" value="Voltage-gated potassium channels"/>
    <property type="match status" value="1"/>
</dbReference>
<name>A0A0N7LSD2_9RHOB</name>
<dbReference type="InterPro" id="IPR028325">
    <property type="entry name" value="VG_K_chnl"/>
</dbReference>
<feature type="transmembrane region" description="Helical" evidence="8">
    <location>
        <begin position="172"/>
        <end position="191"/>
    </location>
</feature>
<dbReference type="EMBL" id="CYPW01000027">
    <property type="protein sequence ID" value="CUH53292.1"/>
    <property type="molecule type" value="Genomic_DNA"/>
</dbReference>
<keyword evidence="6 8" id="KW-0472">Membrane</keyword>
<evidence type="ECO:0000313" key="10">
    <source>
        <dbReference type="EMBL" id="CUH53292.1"/>
    </source>
</evidence>
<comment type="subcellular location">
    <subcellularLocation>
        <location evidence="1">Membrane</location>
        <topology evidence="1">Multi-pass membrane protein</topology>
    </subcellularLocation>
</comment>
<evidence type="ECO:0000256" key="1">
    <source>
        <dbReference type="ARBA" id="ARBA00004141"/>
    </source>
</evidence>
<dbReference type="RefSeq" id="WP_058240465.1">
    <property type="nucleotide sequence ID" value="NZ_CYPW01000027.1"/>
</dbReference>
<accession>A0A0N7LSD2</accession>
<feature type="domain" description="Potassium channel" evidence="9">
    <location>
        <begin position="147"/>
        <end position="218"/>
    </location>
</feature>
<keyword evidence="4 8" id="KW-1133">Transmembrane helix</keyword>
<dbReference type="Gene3D" id="1.10.287.70">
    <property type="match status" value="1"/>
</dbReference>
<dbReference type="GO" id="GO:0008076">
    <property type="term" value="C:voltage-gated potassium channel complex"/>
    <property type="evidence" value="ECO:0007669"/>
    <property type="project" value="InterPro"/>
</dbReference>
<feature type="transmembrane region" description="Helical" evidence="8">
    <location>
        <begin position="137"/>
        <end position="160"/>
    </location>
</feature>
<keyword evidence="7" id="KW-0407">Ion channel</keyword>
<dbReference type="Proteomes" id="UP000054823">
    <property type="component" value="Unassembled WGS sequence"/>
</dbReference>
<evidence type="ECO:0000256" key="6">
    <source>
        <dbReference type="ARBA" id="ARBA00023136"/>
    </source>
</evidence>
<proteinExistence type="predicted"/>
<evidence type="ECO:0000256" key="4">
    <source>
        <dbReference type="ARBA" id="ARBA00022989"/>
    </source>
</evidence>
<evidence type="ECO:0000259" key="9">
    <source>
        <dbReference type="Pfam" id="PF07885"/>
    </source>
</evidence>
<keyword evidence="3 8" id="KW-0812">Transmembrane</keyword>
<feature type="transmembrane region" description="Helical" evidence="8">
    <location>
        <begin position="81"/>
        <end position="100"/>
    </location>
</feature>
<organism evidence="10 11">
    <name type="scientific">Shimia marina</name>
    <dbReference type="NCBI Taxonomy" id="321267"/>
    <lineage>
        <taxon>Bacteria</taxon>
        <taxon>Pseudomonadati</taxon>
        <taxon>Pseudomonadota</taxon>
        <taxon>Alphaproteobacteria</taxon>
        <taxon>Rhodobacterales</taxon>
        <taxon>Roseobacteraceae</taxon>
    </lineage>
</organism>
<feature type="transmembrane region" description="Helical" evidence="8">
    <location>
        <begin position="51"/>
        <end position="69"/>
    </location>
</feature>
<evidence type="ECO:0000256" key="5">
    <source>
        <dbReference type="ARBA" id="ARBA00023065"/>
    </source>
</evidence>
<evidence type="ECO:0000256" key="8">
    <source>
        <dbReference type="SAM" id="Phobius"/>
    </source>
</evidence>
<reference evidence="10 11" key="1">
    <citation type="submission" date="2015-09" db="EMBL/GenBank/DDBJ databases">
        <authorList>
            <consortium name="Swine Surveillance"/>
        </authorList>
    </citation>
    <scope>NUCLEOTIDE SEQUENCE [LARGE SCALE GENOMIC DNA]</scope>
    <source>
        <strain evidence="10 11">CECT 7688</strain>
    </source>
</reference>
<dbReference type="Pfam" id="PF07885">
    <property type="entry name" value="Ion_trans_2"/>
    <property type="match status" value="1"/>
</dbReference>
<evidence type="ECO:0000313" key="11">
    <source>
        <dbReference type="Proteomes" id="UP000054823"/>
    </source>
</evidence>
<dbReference type="GO" id="GO:0001508">
    <property type="term" value="P:action potential"/>
    <property type="evidence" value="ECO:0007669"/>
    <property type="project" value="TreeGrafter"/>
</dbReference>
<evidence type="ECO:0000256" key="7">
    <source>
        <dbReference type="ARBA" id="ARBA00023303"/>
    </source>
</evidence>
<dbReference type="OrthoDB" id="9799090at2"/>
<dbReference type="InterPro" id="IPR013099">
    <property type="entry name" value="K_chnl_dom"/>
</dbReference>
<dbReference type="AlphaFoldDB" id="A0A0N7LSD2"/>